<keyword evidence="2" id="KW-1133">Transmembrane helix</keyword>
<evidence type="ECO:0000256" key="2">
    <source>
        <dbReference type="SAM" id="Phobius"/>
    </source>
</evidence>
<proteinExistence type="predicted"/>
<comment type="caution">
    <text evidence="3">The sequence shown here is derived from an EMBL/GenBank/DDBJ whole genome shotgun (WGS) entry which is preliminary data.</text>
</comment>
<keyword evidence="2" id="KW-0812">Transmembrane</keyword>
<evidence type="ECO:0000256" key="1">
    <source>
        <dbReference type="SAM" id="MobiDB-lite"/>
    </source>
</evidence>
<feature type="compositionally biased region" description="Pro residues" evidence="1">
    <location>
        <begin position="26"/>
        <end position="48"/>
    </location>
</feature>
<keyword evidence="2" id="KW-0472">Membrane</keyword>
<evidence type="ECO:0000313" key="3">
    <source>
        <dbReference type="EMBL" id="CAF9921153.1"/>
    </source>
</evidence>
<accession>A0A8H3FB67</accession>
<sequence>MSSRPGLYRETTPISTSAPFILHPDSPSPSPQPAPPLLPTSTPIPPLDPKQPPRQVIICCTCSHTRPTLHSPCPACIHLPLYCLRCKPYPLPPHWSAPAGYDPVGLALLEKKLAKEAQRQVEWEAYEAAMRRQGFDDPSETVAMRERRRRWFVERDEDGDVRMGGMDPFGGYGGYEAYVAQGGIGLIGSGGGYGVHGRLGYQNGFGLGEGYGRDHGAMHQGAGERGWGNFVRMCILVAVTAYFFYVMIFT</sequence>
<feature type="region of interest" description="Disordered" evidence="1">
    <location>
        <begin position="1"/>
        <end position="48"/>
    </location>
</feature>
<dbReference type="AlphaFoldDB" id="A0A8H3FB67"/>
<keyword evidence="4" id="KW-1185">Reference proteome</keyword>
<feature type="transmembrane region" description="Helical" evidence="2">
    <location>
        <begin position="230"/>
        <end position="248"/>
    </location>
</feature>
<dbReference type="Proteomes" id="UP000664521">
    <property type="component" value="Unassembled WGS sequence"/>
</dbReference>
<dbReference type="EMBL" id="CAJPDS010000027">
    <property type="protein sequence ID" value="CAF9921153.1"/>
    <property type="molecule type" value="Genomic_DNA"/>
</dbReference>
<protein>
    <submittedName>
        <fullName evidence="3">Uncharacterized protein</fullName>
    </submittedName>
</protein>
<name>A0A8H3FB67_9LECA</name>
<organism evidence="3 4">
    <name type="scientific">Heterodermia speciosa</name>
    <dbReference type="NCBI Taxonomy" id="116794"/>
    <lineage>
        <taxon>Eukaryota</taxon>
        <taxon>Fungi</taxon>
        <taxon>Dikarya</taxon>
        <taxon>Ascomycota</taxon>
        <taxon>Pezizomycotina</taxon>
        <taxon>Lecanoromycetes</taxon>
        <taxon>OSLEUM clade</taxon>
        <taxon>Lecanoromycetidae</taxon>
        <taxon>Caliciales</taxon>
        <taxon>Physciaceae</taxon>
        <taxon>Heterodermia</taxon>
    </lineage>
</organism>
<gene>
    <name evidence="3" type="ORF">HETSPECPRED_004450</name>
</gene>
<evidence type="ECO:0000313" key="4">
    <source>
        <dbReference type="Proteomes" id="UP000664521"/>
    </source>
</evidence>
<reference evidence="3" key="1">
    <citation type="submission" date="2021-03" db="EMBL/GenBank/DDBJ databases">
        <authorList>
            <person name="Tagirdzhanova G."/>
        </authorList>
    </citation>
    <scope>NUCLEOTIDE SEQUENCE</scope>
</reference>